<dbReference type="RefSeq" id="XP_049263920.1">
    <property type="nucleotide sequence ID" value="XM_049406559.1"/>
</dbReference>
<reference evidence="1 2" key="1">
    <citation type="journal article" date="2021" name="DNA Res.">
        <title>Genome analysis of Candida subhashii reveals its hybrid nature and dual mitochondrial genome conformations.</title>
        <authorList>
            <person name="Mixao V."/>
            <person name="Hegedusova E."/>
            <person name="Saus E."/>
            <person name="Pryszcz L.P."/>
            <person name="Cillingova A."/>
            <person name="Nosek J."/>
            <person name="Gabaldon T."/>
        </authorList>
    </citation>
    <scope>NUCLEOTIDE SEQUENCE [LARGE SCALE GENOMIC DNA]</scope>
    <source>
        <strain evidence="1 2">CBS 10753</strain>
    </source>
</reference>
<proteinExistence type="predicted"/>
<sequence>MKEIFYDYKLYLYAYYGVLKDFKRVFKEEYIFVDSLISCVLNGSKLNVDFAEYMYKNFGFNNSEVVTSLIKGGIYFEDMGKINHLLPKIKHAENLIKYPDLKNQLSIYFSLKKDKHNFDKLSLKEISPVLINLIKAGMVPNYTDLTIERKEIDFQYTNLYLITDSYKLDPDVTFKLKYLKYIEDIMPDEDADVDEDILDFIEEDLTRIYYLDRYNVCNFLTGNEYYNSEFETFDKKDILNNSNLAIYCFKRKIHMDYCISRFITVAPKQAKYLIEKYNPVLLSSNRNYNLFKYLKIDKKYYHSIMYRTLTIPWTYEQSFFDDYLTEAEFIDYEVFKLSKKIVNNKFIKNIKNSNKKICKYLDLKNMKFLPKPIEIKNVNYDINIDLSVY</sequence>
<dbReference type="Proteomes" id="UP000694255">
    <property type="component" value="Unassembled WGS sequence"/>
</dbReference>
<name>A0A8J5QKA2_9ASCO</name>
<gene>
    <name evidence="1" type="ORF">J8A68_002774</name>
</gene>
<keyword evidence="2" id="KW-1185">Reference proteome</keyword>
<dbReference type="OrthoDB" id="10632857at2759"/>
<protein>
    <submittedName>
        <fullName evidence="1">Uncharacterized protein</fullName>
    </submittedName>
</protein>
<dbReference type="AlphaFoldDB" id="A0A8J5QKA2"/>
<accession>A0A8J5QKA2</accession>
<comment type="caution">
    <text evidence="1">The sequence shown here is derived from an EMBL/GenBank/DDBJ whole genome shotgun (WGS) entry which is preliminary data.</text>
</comment>
<evidence type="ECO:0000313" key="1">
    <source>
        <dbReference type="EMBL" id="KAG7663688.1"/>
    </source>
</evidence>
<dbReference type="GeneID" id="73469575"/>
<evidence type="ECO:0000313" key="2">
    <source>
        <dbReference type="Proteomes" id="UP000694255"/>
    </source>
</evidence>
<dbReference type="EMBL" id="JAGSYN010000122">
    <property type="protein sequence ID" value="KAG7663688.1"/>
    <property type="molecule type" value="Genomic_DNA"/>
</dbReference>
<organism evidence="1 2">
    <name type="scientific">[Candida] subhashii</name>
    <dbReference type="NCBI Taxonomy" id="561895"/>
    <lineage>
        <taxon>Eukaryota</taxon>
        <taxon>Fungi</taxon>
        <taxon>Dikarya</taxon>
        <taxon>Ascomycota</taxon>
        <taxon>Saccharomycotina</taxon>
        <taxon>Pichiomycetes</taxon>
        <taxon>Debaryomycetaceae</taxon>
        <taxon>Spathaspora</taxon>
    </lineage>
</organism>